<accession>A0ACC1QK33</accession>
<keyword evidence="2" id="KW-1185">Reference proteome</keyword>
<gene>
    <name evidence="1" type="ORF">NLG97_g9061</name>
</gene>
<comment type="caution">
    <text evidence="1">The sequence shown here is derived from an EMBL/GenBank/DDBJ whole genome shotgun (WGS) entry which is preliminary data.</text>
</comment>
<sequence length="86" mass="10029">MCEIITDSMKSDVCGHNLITTTTETACDKPWPTEGLSYHDTVRNETWISLPDPCARCRRDWVNEAEEHGKRRWVRRDAIHTVEELD</sequence>
<organism evidence="1 2">
    <name type="scientific">Lecanicillium saksenae</name>
    <dbReference type="NCBI Taxonomy" id="468837"/>
    <lineage>
        <taxon>Eukaryota</taxon>
        <taxon>Fungi</taxon>
        <taxon>Dikarya</taxon>
        <taxon>Ascomycota</taxon>
        <taxon>Pezizomycotina</taxon>
        <taxon>Sordariomycetes</taxon>
        <taxon>Hypocreomycetidae</taxon>
        <taxon>Hypocreales</taxon>
        <taxon>Cordycipitaceae</taxon>
        <taxon>Lecanicillium</taxon>
    </lineage>
</organism>
<dbReference type="EMBL" id="JANAKD010001766">
    <property type="protein sequence ID" value="KAJ3476644.1"/>
    <property type="molecule type" value="Genomic_DNA"/>
</dbReference>
<proteinExistence type="predicted"/>
<protein>
    <submittedName>
        <fullName evidence="1">Uncharacterized protein</fullName>
    </submittedName>
</protein>
<dbReference type="Proteomes" id="UP001148737">
    <property type="component" value="Unassembled WGS sequence"/>
</dbReference>
<evidence type="ECO:0000313" key="1">
    <source>
        <dbReference type="EMBL" id="KAJ3476644.1"/>
    </source>
</evidence>
<evidence type="ECO:0000313" key="2">
    <source>
        <dbReference type="Proteomes" id="UP001148737"/>
    </source>
</evidence>
<reference evidence="1" key="1">
    <citation type="submission" date="2022-07" db="EMBL/GenBank/DDBJ databases">
        <title>Genome Sequence of Lecanicillium saksenae.</title>
        <authorList>
            <person name="Buettner E."/>
        </authorList>
    </citation>
    <scope>NUCLEOTIDE SEQUENCE</scope>
    <source>
        <strain evidence="1">VT-O1</strain>
    </source>
</reference>
<name>A0ACC1QK33_9HYPO</name>